<dbReference type="NCBIfam" id="TIGR03119">
    <property type="entry name" value="one_C_fhcD"/>
    <property type="match status" value="1"/>
</dbReference>
<evidence type="ECO:0000256" key="1">
    <source>
        <dbReference type="ARBA" id="ARBA00006770"/>
    </source>
</evidence>
<dbReference type="NCBIfam" id="NF002554">
    <property type="entry name" value="PRK02114.1"/>
    <property type="match status" value="1"/>
</dbReference>
<accession>A0A5C5WCF5</accession>
<dbReference type="SUPFAM" id="SSF55112">
    <property type="entry name" value="Formylmethanofuran:tetrahydromethanopterin formyltransferase"/>
    <property type="match status" value="2"/>
</dbReference>
<dbReference type="AlphaFoldDB" id="A0A5C5WCF5"/>
<dbReference type="InterPro" id="IPR023447">
    <property type="entry name" value="ForMFR_H4MPT_ForTrfase_fd-like"/>
</dbReference>
<dbReference type="GO" id="GO:0030270">
    <property type="term" value="F:formylmethanofuran-tetrahydromethanopterin N-formyltransferase activity"/>
    <property type="evidence" value="ECO:0007669"/>
    <property type="project" value="UniProtKB-EC"/>
</dbReference>
<gene>
    <name evidence="5" type="primary">fhcD</name>
    <name evidence="5" type="ORF">Pla111_13410</name>
</gene>
<feature type="domain" description="Formylmethanofuran: tetrahydromethanopterin formyltransferase Ftr N-terminal" evidence="3">
    <location>
        <begin position="1"/>
        <end position="109"/>
    </location>
</feature>
<keyword evidence="5" id="KW-0012">Acyltransferase</keyword>
<dbReference type="Pfam" id="PF02741">
    <property type="entry name" value="FTR_C"/>
    <property type="match status" value="1"/>
</dbReference>
<dbReference type="InterPro" id="IPR002770">
    <property type="entry name" value="ForMFR_H4MPT_ForTrfase_C"/>
</dbReference>
<dbReference type="Proteomes" id="UP000318995">
    <property type="component" value="Unassembled WGS sequence"/>
</dbReference>
<evidence type="ECO:0000259" key="3">
    <source>
        <dbReference type="Pfam" id="PF01913"/>
    </source>
</evidence>
<dbReference type="Pfam" id="PF01913">
    <property type="entry name" value="FTR"/>
    <property type="match status" value="1"/>
</dbReference>
<organism evidence="5 6">
    <name type="scientific">Botrimarina hoheduenensis</name>
    <dbReference type="NCBI Taxonomy" id="2528000"/>
    <lineage>
        <taxon>Bacteria</taxon>
        <taxon>Pseudomonadati</taxon>
        <taxon>Planctomycetota</taxon>
        <taxon>Planctomycetia</taxon>
        <taxon>Pirellulales</taxon>
        <taxon>Lacipirellulaceae</taxon>
        <taxon>Botrimarina</taxon>
    </lineage>
</organism>
<evidence type="ECO:0000313" key="5">
    <source>
        <dbReference type="EMBL" id="TWT47721.1"/>
    </source>
</evidence>
<dbReference type="InterPro" id="IPR014053">
    <property type="entry name" value="ForMFR_H4MPT_ForTrfase"/>
</dbReference>
<keyword evidence="2 5" id="KW-0808">Transferase</keyword>
<evidence type="ECO:0000259" key="4">
    <source>
        <dbReference type="Pfam" id="PF02741"/>
    </source>
</evidence>
<proteinExistence type="inferred from homology"/>
<evidence type="ECO:0000313" key="6">
    <source>
        <dbReference type="Proteomes" id="UP000318995"/>
    </source>
</evidence>
<dbReference type="GO" id="GO:0016787">
    <property type="term" value="F:hydrolase activity"/>
    <property type="evidence" value="ECO:0007669"/>
    <property type="project" value="UniProtKB-KW"/>
</dbReference>
<comment type="similarity">
    <text evidence="1">Belongs to the FTR family.</text>
</comment>
<protein>
    <submittedName>
        <fullName evidence="5">Formyltransferase/hydrolase complex subunit D</fullName>
        <ecNumber evidence="5">2.3.1.101</ecNumber>
    </submittedName>
</protein>
<dbReference type="EMBL" id="SJPH01000002">
    <property type="protein sequence ID" value="TWT47721.1"/>
    <property type="molecule type" value="Genomic_DNA"/>
</dbReference>
<dbReference type="GO" id="GO:0006730">
    <property type="term" value="P:one-carbon metabolic process"/>
    <property type="evidence" value="ECO:0007669"/>
    <property type="project" value="InterPro"/>
</dbReference>
<dbReference type="Gene3D" id="3.30.70.520">
    <property type="match status" value="2"/>
</dbReference>
<name>A0A5C5WCF5_9BACT</name>
<keyword evidence="6" id="KW-1185">Reference proteome</keyword>
<sequence>MIVTAQDEEWLAAATAALTGYGTSVIGCDAELAVERRLSGNETPDGRPGVAIMAFAFSVAKVARAIANRVGQAVLTCPTAALFDGLPEAAERAPLGDYLHYFGDGHERTSGQAWVLPVMEGDIAIPATCGVASGVAGGNLIFMGSAPAPVLAAARSAALALADLAGVITPFPGGVCRSGSKVGSRYSALVASTNEAYCPTLRDRVATRLPEGATVAYEVIINAAEETLLRQAMQIAIRTGQGPAVLGITASSYGGKLGKIVIPLVELADGEKR</sequence>
<evidence type="ECO:0000256" key="2">
    <source>
        <dbReference type="ARBA" id="ARBA00022679"/>
    </source>
</evidence>
<comment type="caution">
    <text evidence="5">The sequence shown here is derived from an EMBL/GenBank/DDBJ whole genome shotgun (WGS) entry which is preliminary data.</text>
</comment>
<reference evidence="5 6" key="1">
    <citation type="submission" date="2019-02" db="EMBL/GenBank/DDBJ databases">
        <title>Deep-cultivation of Planctomycetes and their phenomic and genomic characterization uncovers novel biology.</title>
        <authorList>
            <person name="Wiegand S."/>
            <person name="Jogler M."/>
            <person name="Boedeker C."/>
            <person name="Pinto D."/>
            <person name="Vollmers J."/>
            <person name="Rivas-Marin E."/>
            <person name="Kohn T."/>
            <person name="Peeters S.H."/>
            <person name="Heuer A."/>
            <person name="Rast P."/>
            <person name="Oberbeckmann S."/>
            <person name="Bunk B."/>
            <person name="Jeske O."/>
            <person name="Meyerdierks A."/>
            <person name="Storesund J.E."/>
            <person name="Kallscheuer N."/>
            <person name="Luecker S."/>
            <person name="Lage O.M."/>
            <person name="Pohl T."/>
            <person name="Merkel B.J."/>
            <person name="Hornburger P."/>
            <person name="Mueller R.-W."/>
            <person name="Bruemmer F."/>
            <person name="Labrenz M."/>
            <person name="Spormann A.M."/>
            <person name="Op Den Camp H."/>
            <person name="Overmann J."/>
            <person name="Amann R."/>
            <person name="Jetten M.S.M."/>
            <person name="Mascher T."/>
            <person name="Medema M.H."/>
            <person name="Devos D.P."/>
            <person name="Kaster A.-K."/>
            <person name="Ovreas L."/>
            <person name="Rohde M."/>
            <person name="Galperin M.Y."/>
            <person name="Jogler C."/>
        </authorList>
    </citation>
    <scope>NUCLEOTIDE SEQUENCE [LARGE SCALE GENOMIC DNA]</scope>
    <source>
        <strain evidence="5 6">Pla111</strain>
    </source>
</reference>
<keyword evidence="5" id="KW-0378">Hydrolase</keyword>
<feature type="domain" description="Formylmethanofuran: tetrahydromethanopterin formyltransferase Ftr C-terminal" evidence="4">
    <location>
        <begin position="121"/>
        <end position="266"/>
    </location>
</feature>
<dbReference type="EC" id="2.3.1.101" evidence="5"/>
<dbReference type="InterPro" id="IPR022667">
    <property type="entry name" value="ForMFR_H4MPT_ForTrfase_N"/>
</dbReference>